<organism evidence="3 4">
    <name type="scientific">Anaeromassilibacillus senegalensis</name>
    <dbReference type="NCBI Taxonomy" id="1673717"/>
    <lineage>
        <taxon>Bacteria</taxon>
        <taxon>Bacillati</taxon>
        <taxon>Bacillota</taxon>
        <taxon>Clostridia</taxon>
        <taxon>Eubacteriales</taxon>
        <taxon>Acutalibacteraceae</taxon>
        <taxon>Anaeromassilibacillus</taxon>
    </lineage>
</organism>
<feature type="domain" description="Peptidase S9 prolyl oligopeptidase catalytic" evidence="2">
    <location>
        <begin position="54"/>
        <end position="257"/>
    </location>
</feature>
<evidence type="ECO:0000313" key="3">
    <source>
        <dbReference type="EMBL" id="MCF2653125.1"/>
    </source>
</evidence>
<dbReference type="EMBL" id="JAFBIT010000003">
    <property type="protein sequence ID" value="MCF2653125.1"/>
    <property type="molecule type" value="Genomic_DNA"/>
</dbReference>
<dbReference type="InterPro" id="IPR001375">
    <property type="entry name" value="Peptidase_S9_cat"/>
</dbReference>
<dbReference type="Proteomes" id="UP001299220">
    <property type="component" value="Unassembled WGS sequence"/>
</dbReference>
<accession>A0ABS9CQS4</accession>
<dbReference type="SUPFAM" id="SSF53474">
    <property type="entry name" value="alpha/beta-Hydrolases"/>
    <property type="match status" value="1"/>
</dbReference>
<proteinExistence type="predicted"/>
<dbReference type="InterPro" id="IPR029058">
    <property type="entry name" value="AB_hydrolase_fold"/>
</dbReference>
<evidence type="ECO:0000259" key="2">
    <source>
        <dbReference type="Pfam" id="PF00326"/>
    </source>
</evidence>
<dbReference type="Gene3D" id="3.40.50.1820">
    <property type="entry name" value="alpha/beta hydrolase"/>
    <property type="match status" value="1"/>
</dbReference>
<name>A0ABS9CQS4_9FIRM</name>
<dbReference type="PANTHER" id="PTHR22946:SF9">
    <property type="entry name" value="POLYKETIDE TRANSFERASE AF380"/>
    <property type="match status" value="1"/>
</dbReference>
<comment type="caution">
    <text evidence="3">The sequence shown here is derived from an EMBL/GenBank/DDBJ whole genome shotgun (WGS) entry which is preliminary data.</text>
</comment>
<keyword evidence="4" id="KW-1185">Reference proteome</keyword>
<reference evidence="3 4" key="1">
    <citation type="submission" date="2020-12" db="EMBL/GenBank/DDBJ databases">
        <title>Whole genome sequences of gut porcine anaerobes.</title>
        <authorList>
            <person name="Kubasova T."/>
            <person name="Jahodarova E."/>
            <person name="Rychlik I."/>
        </authorList>
    </citation>
    <scope>NUCLEOTIDE SEQUENCE [LARGE SCALE GENOMIC DNA]</scope>
    <source>
        <strain evidence="3 4">An867</strain>
    </source>
</reference>
<gene>
    <name evidence="3" type="ORF">JQM67_10990</name>
</gene>
<evidence type="ECO:0000313" key="4">
    <source>
        <dbReference type="Proteomes" id="UP001299220"/>
    </source>
</evidence>
<dbReference type="PANTHER" id="PTHR22946">
    <property type="entry name" value="DIENELACTONE HYDROLASE DOMAIN-CONTAINING PROTEIN-RELATED"/>
    <property type="match status" value="1"/>
</dbReference>
<keyword evidence="1 3" id="KW-0378">Hydrolase</keyword>
<sequence length="259" mass="28494">MKKENIYTGEITTEALIIANGDNRIYGQIYRPVGKGKHPAIILSHGYNGVHTDFVHECKYFAQNGYIAYAYDFCGGSVRSKSTGNSTDMTISSEKSDLLAVFDFIYGMEEVDSDNVVVFGGSQGGLVSALVAAERADKVSALALYFPALCIPDDWAKKYPNLDTVPEKFDFWGLMLGKGFVEDLKKIDVFGTIGAYEGNVLILHGDKDAIVPYSYSEKAVETYAHAQLVKMEGEGHGFTPVADKTAIEKVLTFMKENYK</sequence>
<protein>
    <submittedName>
        <fullName evidence="3">Alpha/beta fold hydrolase</fullName>
    </submittedName>
</protein>
<dbReference type="InterPro" id="IPR050261">
    <property type="entry name" value="FrsA_esterase"/>
</dbReference>
<dbReference type="RefSeq" id="WP_235324146.1">
    <property type="nucleotide sequence ID" value="NZ_JAFBIT010000003.1"/>
</dbReference>
<dbReference type="Pfam" id="PF00326">
    <property type="entry name" value="Peptidase_S9"/>
    <property type="match status" value="1"/>
</dbReference>
<dbReference type="GO" id="GO:0016787">
    <property type="term" value="F:hydrolase activity"/>
    <property type="evidence" value="ECO:0007669"/>
    <property type="project" value="UniProtKB-KW"/>
</dbReference>
<evidence type="ECO:0000256" key="1">
    <source>
        <dbReference type="ARBA" id="ARBA00022801"/>
    </source>
</evidence>